<evidence type="ECO:0000256" key="1">
    <source>
        <dbReference type="SAM" id="Phobius"/>
    </source>
</evidence>
<sequence>MRFIMYQVKILFSPVKWLLTGAFISCIPFMFYAPTARDVLKLFEIYLPFAGIILLPDVYWADHYARAAEVLATRRHRGLLLVGCRFMVLFMFLLSMLLLGWLLLRLNLSPHGYRFSEEGIPLVKLLYVAVPGMLFVGSLAVLTGAFLRSPEAGYLLGLVYWMFWNVNMELDTVLNLFVYANGFNAAQSKTALFMLSTLFIAASSYFILRPAEPFKLLGSLRNLLSKALDRMV</sequence>
<feature type="transmembrane region" description="Helical" evidence="1">
    <location>
        <begin position="124"/>
        <end position="147"/>
    </location>
</feature>
<feature type="transmembrane region" description="Helical" evidence="1">
    <location>
        <begin position="45"/>
        <end position="61"/>
    </location>
</feature>
<keyword evidence="1" id="KW-0812">Transmembrane</keyword>
<feature type="transmembrane region" description="Helical" evidence="1">
    <location>
        <begin position="12"/>
        <end position="33"/>
    </location>
</feature>
<evidence type="ECO:0000313" key="2">
    <source>
        <dbReference type="EMBL" id="PZD94003.1"/>
    </source>
</evidence>
<reference evidence="2 3" key="1">
    <citation type="submission" date="2018-06" db="EMBL/GenBank/DDBJ databases">
        <title>Paenibacillus imtechensis sp. nov.</title>
        <authorList>
            <person name="Pinnaka A.K."/>
            <person name="Singh H."/>
            <person name="Kaur M."/>
        </authorList>
    </citation>
    <scope>NUCLEOTIDE SEQUENCE [LARGE SCALE GENOMIC DNA]</scope>
    <source>
        <strain evidence="2 3">SMB1</strain>
    </source>
</reference>
<evidence type="ECO:0000313" key="3">
    <source>
        <dbReference type="Proteomes" id="UP000249522"/>
    </source>
</evidence>
<accession>A0A2W1L512</accession>
<gene>
    <name evidence="2" type="ORF">DNH61_21220</name>
</gene>
<feature type="transmembrane region" description="Helical" evidence="1">
    <location>
        <begin position="82"/>
        <end position="104"/>
    </location>
</feature>
<dbReference type="AlphaFoldDB" id="A0A2W1L512"/>
<protein>
    <submittedName>
        <fullName evidence="2">Uncharacterized protein</fullName>
    </submittedName>
</protein>
<comment type="caution">
    <text evidence="2">The sequence shown here is derived from an EMBL/GenBank/DDBJ whole genome shotgun (WGS) entry which is preliminary data.</text>
</comment>
<keyword evidence="1" id="KW-1133">Transmembrane helix</keyword>
<proteinExistence type="predicted"/>
<dbReference type="Proteomes" id="UP000249522">
    <property type="component" value="Unassembled WGS sequence"/>
</dbReference>
<keyword evidence="1" id="KW-0472">Membrane</keyword>
<keyword evidence="3" id="KW-1185">Reference proteome</keyword>
<name>A0A2W1L512_9BACL</name>
<feature type="transmembrane region" description="Helical" evidence="1">
    <location>
        <begin position="154"/>
        <end position="178"/>
    </location>
</feature>
<dbReference type="EMBL" id="QKRB01000055">
    <property type="protein sequence ID" value="PZD94003.1"/>
    <property type="molecule type" value="Genomic_DNA"/>
</dbReference>
<organism evidence="2 3">
    <name type="scientific">Paenibacillus sambharensis</name>
    <dbReference type="NCBI Taxonomy" id="1803190"/>
    <lineage>
        <taxon>Bacteria</taxon>
        <taxon>Bacillati</taxon>
        <taxon>Bacillota</taxon>
        <taxon>Bacilli</taxon>
        <taxon>Bacillales</taxon>
        <taxon>Paenibacillaceae</taxon>
        <taxon>Paenibacillus</taxon>
    </lineage>
</organism>
<feature type="transmembrane region" description="Helical" evidence="1">
    <location>
        <begin position="190"/>
        <end position="208"/>
    </location>
</feature>